<organism evidence="11 12">
    <name type="scientific">Mucilaginibacter gracilis</name>
    <dbReference type="NCBI Taxonomy" id="423350"/>
    <lineage>
        <taxon>Bacteria</taxon>
        <taxon>Pseudomonadati</taxon>
        <taxon>Bacteroidota</taxon>
        <taxon>Sphingobacteriia</taxon>
        <taxon>Sphingobacteriales</taxon>
        <taxon>Sphingobacteriaceae</taxon>
        <taxon>Mucilaginibacter</taxon>
    </lineage>
</organism>
<dbReference type="SUPFAM" id="SSF51419">
    <property type="entry name" value="PLP-binding barrel"/>
    <property type="match status" value="1"/>
</dbReference>
<keyword evidence="8" id="KW-0457">Lysine biosynthesis</keyword>
<sequence>MFNTNILTRFNNLETPFYYYDLDLLAQTLQACAYASAQYNFHVHYAMKANFNPKVIDKIQSYGFGADCVSGGEVKAAIEHGFDKGKVVFAGVGKSDKEINEALDREIFCFNVESVQELQIINDLAKAKNKTASVAIRINPNVDAHTHHFITTGLEENKFGVNTWELPAVAEALGQLPNLQFLGIHFHIGSQITDLSVYKNLCVRVNELQQWFEERNLPIKVLNLGGGLGVDYYEPDENPICDFASYFKVFNDFLNVKPGQEVHFELGRALVAQSASLVSRVLYVKNGIKKNFLILDAGMTELIRPMLYQAYHVIENLSGKERVKNQESGIKNDESGKEVLSPESGILSLIKYDVVGPICESTDCFRKDVELPESYRGDIIVVRTAGAYGEVMASGYNLRDRVQSVYSE</sequence>
<dbReference type="EC" id="4.1.1.20" evidence="5 8"/>
<dbReference type="InterPro" id="IPR022644">
    <property type="entry name" value="De-COase2_N"/>
</dbReference>
<feature type="modified residue" description="N6-(pyridoxal phosphate)lysine" evidence="6">
    <location>
        <position position="48"/>
    </location>
</feature>
<dbReference type="AlphaFoldDB" id="A0A495J4A6"/>
<dbReference type="Proteomes" id="UP000268007">
    <property type="component" value="Unassembled WGS sequence"/>
</dbReference>
<dbReference type="Gene3D" id="3.20.20.10">
    <property type="entry name" value="Alanine racemase"/>
    <property type="match status" value="1"/>
</dbReference>
<dbReference type="PRINTS" id="PR01181">
    <property type="entry name" value="DAPDCRBXLASE"/>
</dbReference>
<feature type="domain" description="Orn/DAP/Arg decarboxylase 2 N-terminal" evidence="10">
    <location>
        <begin position="37"/>
        <end position="272"/>
    </location>
</feature>
<dbReference type="PRINTS" id="PR01179">
    <property type="entry name" value="ODADCRBXLASE"/>
</dbReference>
<dbReference type="InterPro" id="IPR029066">
    <property type="entry name" value="PLP-binding_barrel"/>
</dbReference>
<dbReference type="GO" id="GO:0008836">
    <property type="term" value="F:diaminopimelate decarboxylase activity"/>
    <property type="evidence" value="ECO:0007669"/>
    <property type="project" value="UniProtKB-UniRule"/>
</dbReference>
<dbReference type="UniPathway" id="UPA00034">
    <property type="reaction ID" value="UER00027"/>
</dbReference>
<feature type="active site" description="Proton donor" evidence="6">
    <location>
        <position position="359"/>
    </location>
</feature>
<reference evidence="11 12" key="1">
    <citation type="submission" date="2018-10" db="EMBL/GenBank/DDBJ databases">
        <title>Genomic Encyclopedia of Archaeal and Bacterial Type Strains, Phase II (KMG-II): from individual species to whole genera.</title>
        <authorList>
            <person name="Goeker M."/>
        </authorList>
    </citation>
    <scope>NUCLEOTIDE SEQUENCE [LARGE SCALE GENOMIC DNA]</scope>
    <source>
        <strain evidence="11 12">DSM 18602</strain>
    </source>
</reference>
<dbReference type="CDD" id="cd06828">
    <property type="entry name" value="PLPDE_III_DapDC"/>
    <property type="match status" value="1"/>
</dbReference>
<dbReference type="PANTHER" id="PTHR43727">
    <property type="entry name" value="DIAMINOPIMELATE DECARBOXYLASE"/>
    <property type="match status" value="1"/>
</dbReference>
<dbReference type="GO" id="GO:0009089">
    <property type="term" value="P:lysine biosynthetic process via diaminopimelate"/>
    <property type="evidence" value="ECO:0007669"/>
    <property type="project" value="UniProtKB-UniRule"/>
</dbReference>
<dbReference type="EMBL" id="RBKU01000001">
    <property type="protein sequence ID" value="RKR83816.1"/>
    <property type="molecule type" value="Genomic_DNA"/>
</dbReference>
<dbReference type="OrthoDB" id="9802241at2"/>
<dbReference type="InterPro" id="IPR009006">
    <property type="entry name" value="Ala_racemase/Decarboxylase_C"/>
</dbReference>
<comment type="pathway">
    <text evidence="8">Amino-acid biosynthesis; L-lysine biosynthesis via DAP pathway; L-lysine from DL-2,6-diaminopimelate: step 1/1.</text>
</comment>
<dbReference type="InterPro" id="IPR022653">
    <property type="entry name" value="De-COase2_pyr-phos_BS"/>
</dbReference>
<evidence type="ECO:0000259" key="10">
    <source>
        <dbReference type="Pfam" id="PF02784"/>
    </source>
</evidence>
<comment type="cofactor">
    <cofactor evidence="1 6 8">
        <name>pyridoxal 5'-phosphate</name>
        <dbReference type="ChEBI" id="CHEBI:597326"/>
    </cofactor>
</comment>
<dbReference type="InterPro" id="IPR002986">
    <property type="entry name" value="DAP_deCOOHase_LysA"/>
</dbReference>
<name>A0A495J4A6_9SPHI</name>
<evidence type="ECO:0000256" key="1">
    <source>
        <dbReference type="ARBA" id="ARBA00001933"/>
    </source>
</evidence>
<dbReference type="SUPFAM" id="SSF50621">
    <property type="entry name" value="Alanine racemase C-terminal domain-like"/>
    <property type="match status" value="1"/>
</dbReference>
<keyword evidence="8" id="KW-0028">Amino-acid biosynthesis</keyword>
<dbReference type="Gene3D" id="2.40.37.10">
    <property type="entry name" value="Lyase, Ornithine Decarboxylase, Chain A, domain 1"/>
    <property type="match status" value="1"/>
</dbReference>
<dbReference type="FunFam" id="3.20.20.10:FF:000003">
    <property type="entry name" value="Diaminopimelate decarboxylase"/>
    <property type="match status" value="1"/>
</dbReference>
<evidence type="ECO:0000256" key="5">
    <source>
        <dbReference type="NCBIfam" id="TIGR01048"/>
    </source>
</evidence>
<evidence type="ECO:0000256" key="6">
    <source>
        <dbReference type="PIRSR" id="PIRSR600183-50"/>
    </source>
</evidence>
<keyword evidence="12" id="KW-1185">Reference proteome</keyword>
<evidence type="ECO:0000259" key="9">
    <source>
        <dbReference type="Pfam" id="PF00278"/>
    </source>
</evidence>
<gene>
    <name evidence="11" type="ORF">BDD43_4030</name>
</gene>
<dbReference type="PANTHER" id="PTHR43727:SF2">
    <property type="entry name" value="GROUP IV DECARBOXYLASE"/>
    <property type="match status" value="1"/>
</dbReference>
<evidence type="ECO:0000256" key="3">
    <source>
        <dbReference type="ARBA" id="ARBA00022898"/>
    </source>
</evidence>
<evidence type="ECO:0000256" key="4">
    <source>
        <dbReference type="ARBA" id="ARBA00023239"/>
    </source>
</evidence>
<comment type="catalytic activity">
    <reaction evidence="8">
        <text>meso-2,6-diaminopimelate + H(+) = L-lysine + CO2</text>
        <dbReference type="Rhea" id="RHEA:15101"/>
        <dbReference type="ChEBI" id="CHEBI:15378"/>
        <dbReference type="ChEBI" id="CHEBI:16526"/>
        <dbReference type="ChEBI" id="CHEBI:32551"/>
        <dbReference type="ChEBI" id="CHEBI:57791"/>
        <dbReference type="EC" id="4.1.1.20"/>
    </reaction>
</comment>
<keyword evidence="2 8" id="KW-0210">Decarboxylase</keyword>
<dbReference type="RefSeq" id="WP_121199271.1">
    <property type="nucleotide sequence ID" value="NZ_RBKU01000001.1"/>
</dbReference>
<dbReference type="Pfam" id="PF02784">
    <property type="entry name" value="Orn_Arg_deC_N"/>
    <property type="match status" value="1"/>
</dbReference>
<dbReference type="InterPro" id="IPR022643">
    <property type="entry name" value="De-COase2_C"/>
</dbReference>
<proteinExistence type="inferred from homology"/>
<dbReference type="NCBIfam" id="TIGR01048">
    <property type="entry name" value="lysA"/>
    <property type="match status" value="1"/>
</dbReference>
<evidence type="ECO:0000256" key="7">
    <source>
        <dbReference type="RuleBase" id="RU003737"/>
    </source>
</evidence>
<dbReference type="PROSITE" id="PS00878">
    <property type="entry name" value="ODR_DC_2_1"/>
    <property type="match status" value="1"/>
</dbReference>
<feature type="domain" description="Orn/DAP/Arg decarboxylase 2 C-terminal" evidence="9">
    <location>
        <begin position="18"/>
        <end position="386"/>
    </location>
</feature>
<keyword evidence="4 8" id="KW-0456">Lyase</keyword>
<evidence type="ECO:0000313" key="12">
    <source>
        <dbReference type="Proteomes" id="UP000268007"/>
    </source>
</evidence>
<evidence type="ECO:0000313" key="11">
    <source>
        <dbReference type="EMBL" id="RKR83816.1"/>
    </source>
</evidence>
<comment type="caution">
    <text evidence="11">The sequence shown here is derived from an EMBL/GenBank/DDBJ whole genome shotgun (WGS) entry which is preliminary data.</text>
</comment>
<keyword evidence="3 6" id="KW-0663">Pyridoxal phosphate</keyword>
<dbReference type="InterPro" id="IPR000183">
    <property type="entry name" value="Orn/DAP/Arg_de-COase"/>
</dbReference>
<evidence type="ECO:0000256" key="8">
    <source>
        <dbReference type="RuleBase" id="RU003738"/>
    </source>
</evidence>
<protein>
    <recommendedName>
        <fullName evidence="5 8">Diaminopimelate decarboxylase</fullName>
        <ecNumber evidence="5 8">4.1.1.20</ecNumber>
    </recommendedName>
</protein>
<comment type="similarity">
    <text evidence="7">Belongs to the Orn/Lys/Arg decarboxylase class-II family.</text>
</comment>
<evidence type="ECO:0000256" key="2">
    <source>
        <dbReference type="ARBA" id="ARBA00022793"/>
    </source>
</evidence>
<dbReference type="Pfam" id="PF00278">
    <property type="entry name" value="Orn_DAP_Arg_deC"/>
    <property type="match status" value="1"/>
</dbReference>
<accession>A0A495J4A6</accession>